<evidence type="ECO:0000313" key="16">
    <source>
        <dbReference type="Proteomes" id="UP000695000"/>
    </source>
</evidence>
<proteinExistence type="inferred from homology"/>
<keyword evidence="8" id="KW-0408">Iron</keyword>
<protein>
    <submittedName>
        <fullName evidence="17">Acyl-CoA Delta(11) desaturase-like</fullName>
    </submittedName>
</protein>
<dbReference type="PRINTS" id="PR00075">
    <property type="entry name" value="FACDDSATRASE"/>
</dbReference>
<evidence type="ECO:0000256" key="11">
    <source>
        <dbReference type="ARBA" id="ARBA00023160"/>
    </source>
</evidence>
<evidence type="ECO:0000313" key="17">
    <source>
        <dbReference type="RefSeq" id="XP_017785883.1"/>
    </source>
</evidence>
<keyword evidence="7 12" id="KW-0560">Oxidoreductase</keyword>
<evidence type="ECO:0000256" key="4">
    <source>
        <dbReference type="ARBA" id="ARBA00022692"/>
    </source>
</evidence>
<dbReference type="InterPro" id="IPR015876">
    <property type="entry name" value="Acyl-CoA_DS"/>
</dbReference>
<feature type="transmembrane region" description="Helical" evidence="14">
    <location>
        <begin position="44"/>
        <end position="65"/>
    </location>
</feature>
<dbReference type="Proteomes" id="UP000695000">
    <property type="component" value="Unplaced"/>
</dbReference>
<keyword evidence="3 12" id="KW-0444">Lipid biosynthesis</keyword>
<comment type="similarity">
    <text evidence="2 12">Belongs to the fatty acid desaturase type 1 family.</text>
</comment>
<dbReference type="CDD" id="cd03505">
    <property type="entry name" value="Delta9-FADS-like"/>
    <property type="match status" value="1"/>
</dbReference>
<evidence type="ECO:0000256" key="14">
    <source>
        <dbReference type="SAM" id="Phobius"/>
    </source>
</evidence>
<evidence type="ECO:0000256" key="10">
    <source>
        <dbReference type="ARBA" id="ARBA00023136"/>
    </source>
</evidence>
<feature type="region of interest" description="Disordered" evidence="13">
    <location>
        <begin position="327"/>
        <end position="350"/>
    </location>
</feature>
<evidence type="ECO:0000256" key="9">
    <source>
        <dbReference type="ARBA" id="ARBA00023098"/>
    </source>
</evidence>
<evidence type="ECO:0000256" key="12">
    <source>
        <dbReference type="RuleBase" id="RU000581"/>
    </source>
</evidence>
<evidence type="ECO:0000256" key="8">
    <source>
        <dbReference type="ARBA" id="ARBA00023004"/>
    </source>
</evidence>
<evidence type="ECO:0000256" key="7">
    <source>
        <dbReference type="ARBA" id="ARBA00023002"/>
    </source>
</evidence>
<dbReference type="GeneID" id="108569014"/>
<dbReference type="InterPro" id="IPR005804">
    <property type="entry name" value="FA_desaturase_dom"/>
</dbReference>
<feature type="transmembrane region" description="Helical" evidence="14">
    <location>
        <begin position="71"/>
        <end position="93"/>
    </location>
</feature>
<keyword evidence="16" id="KW-1185">Reference proteome</keyword>
<dbReference type="Pfam" id="PF00487">
    <property type="entry name" value="FA_desaturase"/>
    <property type="match status" value="1"/>
</dbReference>
<gene>
    <name evidence="17" type="primary">LOC108569014</name>
</gene>
<keyword evidence="5" id="KW-0276">Fatty acid metabolism</keyword>
<comment type="subcellular location">
    <subcellularLocation>
        <location evidence="1">Membrane</location>
        <topology evidence="1">Multi-pass membrane protein</topology>
    </subcellularLocation>
</comment>
<evidence type="ECO:0000256" key="5">
    <source>
        <dbReference type="ARBA" id="ARBA00022832"/>
    </source>
</evidence>
<evidence type="ECO:0000259" key="15">
    <source>
        <dbReference type="Pfam" id="PF00487"/>
    </source>
</evidence>
<reference evidence="17" key="1">
    <citation type="submission" date="2025-08" db="UniProtKB">
        <authorList>
            <consortium name="RefSeq"/>
        </authorList>
    </citation>
    <scope>IDENTIFICATION</scope>
    <source>
        <tissue evidence="17">Whole Larva</tissue>
    </source>
</reference>
<dbReference type="PANTHER" id="PTHR11351">
    <property type="entry name" value="ACYL-COA DESATURASE"/>
    <property type="match status" value="1"/>
</dbReference>
<keyword evidence="10 14" id="KW-0472">Membrane</keyword>
<sequence>MAPNSSMTAETGVLQETDDQEVTIKHDCNAKLPPREYKLVWRNIILYIYLHVSALYGLYAIFASANWRTALFGLALVNLGNLGITAGVHRLWAHRSYKAKFPLRAFLVFLQTLAFQGSVIEWARDHRVHHKYSETDADPHNAKRGLFYSHVGWLLTKKHPEVFAKGKGIDYSDLTEDSLLKFQHKHYVYLMVFTSFFLPTFLPCYLWGETFLNAFFINMLRYCCGLNITWLVNSAAHFFGDKPYDRFINPVENKHVSFLALGEGWHNYHHTFPWDYKTSEYGYRLNPTAIFINCMAYIGQAYDLKSVSTEMIKKRVKRTGDGTHELWGWGDKDQSSDEQTEAVISHKRRD</sequence>
<keyword evidence="4 12" id="KW-0812">Transmembrane</keyword>
<evidence type="ECO:0000256" key="13">
    <source>
        <dbReference type="SAM" id="MobiDB-lite"/>
    </source>
</evidence>
<evidence type="ECO:0000256" key="1">
    <source>
        <dbReference type="ARBA" id="ARBA00004141"/>
    </source>
</evidence>
<comment type="domain">
    <text evidence="12">The histidine box domains are involved in binding the catalytic metal ions.</text>
</comment>
<feature type="transmembrane region" description="Helical" evidence="14">
    <location>
        <begin position="187"/>
        <end position="207"/>
    </location>
</feature>
<accession>A0ABM1NGD3</accession>
<keyword evidence="9" id="KW-0443">Lipid metabolism</keyword>
<evidence type="ECO:0000256" key="6">
    <source>
        <dbReference type="ARBA" id="ARBA00022989"/>
    </source>
</evidence>
<dbReference type="RefSeq" id="XP_017785883.1">
    <property type="nucleotide sequence ID" value="XM_017930394.1"/>
</dbReference>
<organism evidence="16 17">
    <name type="scientific">Nicrophorus vespilloides</name>
    <name type="common">Boreal carrion beetle</name>
    <dbReference type="NCBI Taxonomy" id="110193"/>
    <lineage>
        <taxon>Eukaryota</taxon>
        <taxon>Metazoa</taxon>
        <taxon>Ecdysozoa</taxon>
        <taxon>Arthropoda</taxon>
        <taxon>Hexapoda</taxon>
        <taxon>Insecta</taxon>
        <taxon>Pterygota</taxon>
        <taxon>Neoptera</taxon>
        <taxon>Endopterygota</taxon>
        <taxon>Coleoptera</taxon>
        <taxon>Polyphaga</taxon>
        <taxon>Staphyliniformia</taxon>
        <taxon>Silphidae</taxon>
        <taxon>Nicrophorinae</taxon>
        <taxon>Nicrophorus</taxon>
    </lineage>
</organism>
<keyword evidence="6 14" id="KW-1133">Transmembrane helix</keyword>
<dbReference type="PANTHER" id="PTHR11351:SF31">
    <property type="entry name" value="DESATURASE 1, ISOFORM A-RELATED"/>
    <property type="match status" value="1"/>
</dbReference>
<comment type="cofactor">
    <cofactor evidence="12">
        <name>Fe(2+)</name>
        <dbReference type="ChEBI" id="CHEBI:29033"/>
    </cofactor>
</comment>
<name>A0ABM1NGD3_NICVS</name>
<feature type="domain" description="Fatty acid desaturase" evidence="15">
    <location>
        <begin position="66"/>
        <end position="273"/>
    </location>
</feature>
<evidence type="ECO:0000256" key="2">
    <source>
        <dbReference type="ARBA" id="ARBA00009295"/>
    </source>
</evidence>
<evidence type="ECO:0000256" key="3">
    <source>
        <dbReference type="ARBA" id="ARBA00022516"/>
    </source>
</evidence>
<keyword evidence="11 12" id="KW-0275">Fatty acid biosynthesis</keyword>